<evidence type="ECO:0000256" key="1">
    <source>
        <dbReference type="ARBA" id="ARBA00001971"/>
    </source>
</evidence>
<dbReference type="GO" id="GO:0004497">
    <property type="term" value="F:monooxygenase activity"/>
    <property type="evidence" value="ECO:0007669"/>
    <property type="project" value="UniProtKB-KW"/>
</dbReference>
<dbReference type="PRINTS" id="PR00463">
    <property type="entry name" value="EP450I"/>
</dbReference>
<evidence type="ECO:0000313" key="9">
    <source>
        <dbReference type="EMBL" id="ETW77953.1"/>
    </source>
</evidence>
<name>W4JWL1_HETIT</name>
<dbReference type="GO" id="GO:0020037">
    <property type="term" value="F:heme binding"/>
    <property type="evidence" value="ECO:0007669"/>
    <property type="project" value="InterPro"/>
</dbReference>
<keyword evidence="7 9" id="KW-0503">Monooxygenase</keyword>
<dbReference type="RefSeq" id="XP_009549966.1">
    <property type="nucleotide sequence ID" value="XM_009551671.1"/>
</dbReference>
<dbReference type="GeneID" id="20667876"/>
<feature type="binding site" description="axial binding residue" evidence="8">
    <location>
        <position position="440"/>
    </location>
    <ligand>
        <name>heme</name>
        <dbReference type="ChEBI" id="CHEBI:30413"/>
    </ligand>
    <ligandPart>
        <name>Fe</name>
        <dbReference type="ChEBI" id="CHEBI:18248"/>
    </ligandPart>
</feature>
<dbReference type="InterPro" id="IPR001128">
    <property type="entry name" value="Cyt_P450"/>
</dbReference>
<evidence type="ECO:0000256" key="4">
    <source>
        <dbReference type="ARBA" id="ARBA00022723"/>
    </source>
</evidence>
<keyword evidence="3 8" id="KW-0349">Heme</keyword>
<dbReference type="KEGG" id="hir:HETIRDRAFT_163926"/>
<keyword evidence="4 8" id="KW-0479">Metal-binding</keyword>
<evidence type="ECO:0000256" key="2">
    <source>
        <dbReference type="ARBA" id="ARBA00010617"/>
    </source>
</evidence>
<dbReference type="InterPro" id="IPR036396">
    <property type="entry name" value="Cyt_P450_sf"/>
</dbReference>
<evidence type="ECO:0000256" key="8">
    <source>
        <dbReference type="PIRSR" id="PIRSR602401-1"/>
    </source>
</evidence>
<dbReference type="PANTHER" id="PTHR24286:SF24">
    <property type="entry name" value="LANOSTEROL 14-ALPHA DEMETHYLASE"/>
    <property type="match status" value="1"/>
</dbReference>
<dbReference type="OrthoDB" id="1055148at2759"/>
<dbReference type="GO" id="GO:0005506">
    <property type="term" value="F:iron ion binding"/>
    <property type="evidence" value="ECO:0007669"/>
    <property type="project" value="InterPro"/>
</dbReference>
<keyword evidence="5" id="KW-0560">Oxidoreductase</keyword>
<organism evidence="9 10">
    <name type="scientific">Heterobasidion irregulare (strain TC 32-1)</name>
    <dbReference type="NCBI Taxonomy" id="747525"/>
    <lineage>
        <taxon>Eukaryota</taxon>
        <taxon>Fungi</taxon>
        <taxon>Dikarya</taxon>
        <taxon>Basidiomycota</taxon>
        <taxon>Agaricomycotina</taxon>
        <taxon>Agaricomycetes</taxon>
        <taxon>Russulales</taxon>
        <taxon>Bondarzewiaceae</taxon>
        <taxon>Heterobasidion</taxon>
        <taxon>Heterobasidion annosum species complex</taxon>
    </lineage>
</organism>
<dbReference type="GO" id="GO:0016125">
    <property type="term" value="P:sterol metabolic process"/>
    <property type="evidence" value="ECO:0007669"/>
    <property type="project" value="TreeGrafter"/>
</dbReference>
<dbReference type="Gene3D" id="1.10.630.10">
    <property type="entry name" value="Cytochrome P450"/>
    <property type="match status" value="1"/>
</dbReference>
<protein>
    <submittedName>
        <fullName evidence="9">Cytochrome P450 monooxygenase 90</fullName>
    </submittedName>
</protein>
<dbReference type="STRING" id="747525.W4JWL1"/>
<dbReference type="CDD" id="cd00302">
    <property type="entry name" value="cytochrome_P450"/>
    <property type="match status" value="1"/>
</dbReference>
<dbReference type="GO" id="GO:0016705">
    <property type="term" value="F:oxidoreductase activity, acting on paired donors, with incorporation or reduction of molecular oxygen"/>
    <property type="evidence" value="ECO:0007669"/>
    <property type="project" value="InterPro"/>
</dbReference>
<dbReference type="EMBL" id="KI925462">
    <property type="protein sequence ID" value="ETW77953.1"/>
    <property type="molecule type" value="Genomic_DNA"/>
</dbReference>
<dbReference type="AlphaFoldDB" id="W4JWL1"/>
<keyword evidence="10" id="KW-1185">Reference proteome</keyword>
<comment type="similarity">
    <text evidence="2">Belongs to the cytochrome P450 family.</text>
</comment>
<dbReference type="InterPro" id="IPR002401">
    <property type="entry name" value="Cyt_P450_E_grp-I"/>
</dbReference>
<dbReference type="HOGENOM" id="CLU_033574_2_0_1"/>
<gene>
    <name evidence="9" type="primary">cpm90</name>
    <name evidence="9" type="ORF">HETIRDRAFT_163926</name>
</gene>
<dbReference type="Pfam" id="PF00067">
    <property type="entry name" value="p450"/>
    <property type="match status" value="1"/>
</dbReference>
<reference evidence="9 10" key="1">
    <citation type="journal article" date="2012" name="New Phytol.">
        <title>Insight into trade-off between wood decay and parasitism from the genome of a fungal forest pathogen.</title>
        <authorList>
            <person name="Olson A."/>
            <person name="Aerts A."/>
            <person name="Asiegbu F."/>
            <person name="Belbahri L."/>
            <person name="Bouzid O."/>
            <person name="Broberg A."/>
            <person name="Canback B."/>
            <person name="Coutinho P.M."/>
            <person name="Cullen D."/>
            <person name="Dalman K."/>
            <person name="Deflorio G."/>
            <person name="van Diepen L.T."/>
            <person name="Dunand C."/>
            <person name="Duplessis S."/>
            <person name="Durling M."/>
            <person name="Gonthier P."/>
            <person name="Grimwood J."/>
            <person name="Fossdal C.G."/>
            <person name="Hansson D."/>
            <person name="Henrissat B."/>
            <person name="Hietala A."/>
            <person name="Himmelstrand K."/>
            <person name="Hoffmeister D."/>
            <person name="Hogberg N."/>
            <person name="James T.Y."/>
            <person name="Karlsson M."/>
            <person name="Kohler A."/>
            <person name="Kues U."/>
            <person name="Lee Y.H."/>
            <person name="Lin Y.C."/>
            <person name="Lind M."/>
            <person name="Lindquist E."/>
            <person name="Lombard V."/>
            <person name="Lucas S."/>
            <person name="Lunden K."/>
            <person name="Morin E."/>
            <person name="Murat C."/>
            <person name="Park J."/>
            <person name="Raffaello T."/>
            <person name="Rouze P."/>
            <person name="Salamov A."/>
            <person name="Schmutz J."/>
            <person name="Solheim H."/>
            <person name="Stahlberg J."/>
            <person name="Velez H."/>
            <person name="de Vries R.P."/>
            <person name="Wiebenga A."/>
            <person name="Woodward S."/>
            <person name="Yakovlev I."/>
            <person name="Garbelotto M."/>
            <person name="Martin F."/>
            <person name="Grigoriev I.V."/>
            <person name="Stenlid J."/>
        </authorList>
    </citation>
    <scope>NUCLEOTIDE SEQUENCE [LARGE SCALE GENOMIC DNA]</scope>
    <source>
        <strain evidence="9 10">TC 32-1</strain>
    </source>
</reference>
<dbReference type="PRINTS" id="PR00385">
    <property type="entry name" value="P450"/>
</dbReference>
<evidence type="ECO:0000313" key="10">
    <source>
        <dbReference type="Proteomes" id="UP000030671"/>
    </source>
</evidence>
<accession>W4JWL1</accession>
<keyword evidence="6 8" id="KW-0408">Iron</keyword>
<dbReference type="eggNOG" id="KOG0684">
    <property type="taxonomic scope" value="Eukaryota"/>
</dbReference>
<evidence type="ECO:0000256" key="5">
    <source>
        <dbReference type="ARBA" id="ARBA00023002"/>
    </source>
</evidence>
<evidence type="ECO:0000256" key="7">
    <source>
        <dbReference type="ARBA" id="ARBA00023033"/>
    </source>
</evidence>
<dbReference type="InParanoid" id="W4JWL1"/>
<proteinExistence type="inferred from homology"/>
<sequence>MYSVGLQPSLELISSNLTSWPVICLAGVLAGWLYVSAHERAQEDAPVSLPGYRLSSIIPFFRQRYDFLNWGFRFTEEPIFQFSLLRNPVVVVSGERGRKDFFNAKGLDLQEGFRVLSGALPFVQGVTSDLRQRRIAQIYKRLATVQRNDRLTELIPEILEDSRRIMGSWGKSGTFDPFDRIYELVFQTTVRCLTCAEIANDPVVVARLKELYDRVDRGTTPATVLFPWFPSPAMIMKFRATKEIYDIVVATIKVRKESGVSRNDSLQMLLDSGDEPSMIVGFIMGLLIAGARSTGTIASWMITLLGCHPEWRHKALLEVQALLSTHSINNDPLNSTPTTQATLLSTIPLTVWESEMPVLDSLIRETLRMAQPHVAMRRNVGPDMYIGGKSVPSGAFAIYPFSDVHLNPDIYPDPWKFDPARAEGKGDFGYIGWGGGRVNCLGTRLAKVEMKLITAMLLLEFDFNTVDAGGRIADPHPRPNWNDTLSCRPSNGSYFLKYEHLASRAL</sequence>
<dbReference type="Proteomes" id="UP000030671">
    <property type="component" value="Unassembled WGS sequence"/>
</dbReference>
<evidence type="ECO:0000256" key="6">
    <source>
        <dbReference type="ARBA" id="ARBA00023004"/>
    </source>
</evidence>
<comment type="cofactor">
    <cofactor evidence="1 8">
        <name>heme</name>
        <dbReference type="ChEBI" id="CHEBI:30413"/>
    </cofactor>
</comment>
<evidence type="ECO:0000256" key="3">
    <source>
        <dbReference type="ARBA" id="ARBA00022617"/>
    </source>
</evidence>
<dbReference type="PANTHER" id="PTHR24286">
    <property type="entry name" value="CYTOCHROME P450 26"/>
    <property type="match status" value="1"/>
</dbReference>
<dbReference type="SUPFAM" id="SSF48264">
    <property type="entry name" value="Cytochrome P450"/>
    <property type="match status" value="1"/>
</dbReference>